<dbReference type="AlphaFoldDB" id="A0A4U6TCP6"/>
<dbReference type="PROSITE" id="PS50181">
    <property type="entry name" value="FBOX"/>
    <property type="match status" value="1"/>
</dbReference>
<gene>
    <name evidence="2" type="ORF">SEVIR_8G071600v2</name>
</gene>
<accession>A0A4U6TCP6</accession>
<evidence type="ECO:0000259" key="1">
    <source>
        <dbReference type="PROSITE" id="PS50181"/>
    </source>
</evidence>
<feature type="domain" description="F-box" evidence="1">
    <location>
        <begin position="16"/>
        <end position="52"/>
    </location>
</feature>
<protein>
    <recommendedName>
        <fullName evidence="1">F-box domain-containing protein</fullName>
    </recommendedName>
</protein>
<dbReference type="Pfam" id="PF00646">
    <property type="entry name" value="F-box"/>
    <property type="match status" value="1"/>
</dbReference>
<dbReference type="CDD" id="cd22160">
    <property type="entry name" value="F-box_AtFBL13-like"/>
    <property type="match status" value="1"/>
</dbReference>
<dbReference type="InterPro" id="IPR032675">
    <property type="entry name" value="LRR_dom_sf"/>
</dbReference>
<dbReference type="Gramene" id="TKV99859">
    <property type="protein sequence ID" value="TKV99859"/>
    <property type="gene ID" value="SEVIR_8G071600v2"/>
</dbReference>
<evidence type="ECO:0000313" key="2">
    <source>
        <dbReference type="EMBL" id="TKV99859.1"/>
    </source>
</evidence>
<dbReference type="Gene3D" id="1.20.1280.50">
    <property type="match status" value="1"/>
</dbReference>
<dbReference type="PANTHER" id="PTHR34223">
    <property type="entry name" value="OS11G0201299 PROTEIN"/>
    <property type="match status" value="1"/>
</dbReference>
<organism evidence="2 3">
    <name type="scientific">Setaria viridis</name>
    <name type="common">Green bristlegrass</name>
    <name type="synonym">Setaria italica subsp. viridis</name>
    <dbReference type="NCBI Taxonomy" id="4556"/>
    <lineage>
        <taxon>Eukaryota</taxon>
        <taxon>Viridiplantae</taxon>
        <taxon>Streptophyta</taxon>
        <taxon>Embryophyta</taxon>
        <taxon>Tracheophyta</taxon>
        <taxon>Spermatophyta</taxon>
        <taxon>Magnoliopsida</taxon>
        <taxon>Liliopsida</taxon>
        <taxon>Poales</taxon>
        <taxon>Poaceae</taxon>
        <taxon>PACMAD clade</taxon>
        <taxon>Panicoideae</taxon>
        <taxon>Panicodae</taxon>
        <taxon>Paniceae</taxon>
        <taxon>Cenchrinae</taxon>
        <taxon>Setaria</taxon>
    </lineage>
</organism>
<dbReference type="InterPro" id="IPR053197">
    <property type="entry name" value="F-box_SCFL_complex_component"/>
</dbReference>
<dbReference type="EMBL" id="CM016559">
    <property type="protein sequence ID" value="TKV99859.1"/>
    <property type="molecule type" value="Genomic_DNA"/>
</dbReference>
<sequence>MRPEKKSKNVPAASGSDRIDALPDDVLEHIIGFLPVDEAGRTSVLARRWRHLWKYATALRIRCVEDDAYFSHQRGLKHSQDPEAIDGMLRLRGRAPLQVCELTFDCFYKDDDVVRLNRWVHHVVMCQVQRFRLENFYAAEFMELDNLPLVSRHLTRLELVGLLLNSDFCDFSSCPSLQHLELSDCYFRNVKRLSSDSLKWLSMTDCNFSTECSTLILVPSLVSLRLHAHLYRPPILGSMPLLQEASVRVPLLDNFPMVCEEEICYSCHDIMDNNKCALLNGLSNAEKLALLSESTTFIFKRDLKQCPTFSKLKTLLLNDHWCVPPDFSALTCILKNSPVLEMLVLQLFSKEHDHIVEIEGRYHPMVDRSAVISKDLKAIKIKCEAVDENVHKILKFMCTLNIFMSSNRYFNQTILLVMLNYVVTKFL</sequence>
<reference evidence="2" key="1">
    <citation type="submission" date="2019-03" db="EMBL/GenBank/DDBJ databases">
        <title>WGS assembly of Setaria viridis.</title>
        <authorList>
            <person name="Huang P."/>
            <person name="Jenkins J."/>
            <person name="Grimwood J."/>
            <person name="Barry K."/>
            <person name="Healey A."/>
            <person name="Mamidi S."/>
            <person name="Sreedasyam A."/>
            <person name="Shu S."/>
            <person name="Feldman M."/>
            <person name="Wu J."/>
            <person name="Yu Y."/>
            <person name="Chen C."/>
            <person name="Johnson J."/>
            <person name="Rokhsar D."/>
            <person name="Baxter I."/>
            <person name="Schmutz J."/>
            <person name="Brutnell T."/>
            <person name="Kellogg E."/>
        </authorList>
    </citation>
    <scope>NUCLEOTIDE SEQUENCE [LARGE SCALE GENOMIC DNA]</scope>
</reference>
<evidence type="ECO:0000313" key="3">
    <source>
        <dbReference type="Proteomes" id="UP000298652"/>
    </source>
</evidence>
<dbReference type="Gene3D" id="3.80.10.10">
    <property type="entry name" value="Ribonuclease Inhibitor"/>
    <property type="match status" value="1"/>
</dbReference>
<dbReference type="OMA" id="CQVQRFR"/>
<dbReference type="InterPro" id="IPR053781">
    <property type="entry name" value="F-box_AtFBL13-like"/>
</dbReference>
<dbReference type="InterPro" id="IPR036047">
    <property type="entry name" value="F-box-like_dom_sf"/>
</dbReference>
<dbReference type="PANTHER" id="PTHR34223:SF107">
    <property type="entry name" value="F-BOX DOMAIN-CONTAINING PROTEIN"/>
    <property type="match status" value="1"/>
</dbReference>
<keyword evidence="3" id="KW-1185">Reference proteome</keyword>
<dbReference type="Proteomes" id="UP000298652">
    <property type="component" value="Chromosome 8"/>
</dbReference>
<dbReference type="InterPro" id="IPR001810">
    <property type="entry name" value="F-box_dom"/>
</dbReference>
<proteinExistence type="predicted"/>
<name>A0A4U6TCP6_SETVI</name>
<dbReference type="SUPFAM" id="SSF81383">
    <property type="entry name" value="F-box domain"/>
    <property type="match status" value="1"/>
</dbReference>
<dbReference type="SUPFAM" id="SSF52047">
    <property type="entry name" value="RNI-like"/>
    <property type="match status" value="1"/>
</dbReference>